<name>A0A9N7UHN8_PLEPL</name>
<keyword evidence="3" id="KW-1185">Reference proteome</keyword>
<organism evidence="2 3">
    <name type="scientific">Pleuronectes platessa</name>
    <name type="common">European plaice</name>
    <dbReference type="NCBI Taxonomy" id="8262"/>
    <lineage>
        <taxon>Eukaryota</taxon>
        <taxon>Metazoa</taxon>
        <taxon>Chordata</taxon>
        <taxon>Craniata</taxon>
        <taxon>Vertebrata</taxon>
        <taxon>Euteleostomi</taxon>
        <taxon>Actinopterygii</taxon>
        <taxon>Neopterygii</taxon>
        <taxon>Teleostei</taxon>
        <taxon>Neoteleostei</taxon>
        <taxon>Acanthomorphata</taxon>
        <taxon>Carangaria</taxon>
        <taxon>Pleuronectiformes</taxon>
        <taxon>Pleuronectoidei</taxon>
        <taxon>Pleuronectidae</taxon>
        <taxon>Pleuronectes</taxon>
    </lineage>
</organism>
<evidence type="ECO:0000313" key="3">
    <source>
        <dbReference type="Proteomes" id="UP001153269"/>
    </source>
</evidence>
<evidence type="ECO:0000256" key="1">
    <source>
        <dbReference type="SAM" id="MobiDB-lite"/>
    </source>
</evidence>
<protein>
    <submittedName>
        <fullName evidence="2">Uncharacterized protein</fullName>
    </submittedName>
</protein>
<dbReference type="EMBL" id="CADEAL010001424">
    <property type="protein sequence ID" value="CAB1432279.1"/>
    <property type="molecule type" value="Genomic_DNA"/>
</dbReference>
<dbReference type="AlphaFoldDB" id="A0A9N7UHN8"/>
<feature type="region of interest" description="Disordered" evidence="1">
    <location>
        <begin position="77"/>
        <end position="109"/>
    </location>
</feature>
<evidence type="ECO:0000313" key="2">
    <source>
        <dbReference type="EMBL" id="CAB1432279.1"/>
    </source>
</evidence>
<reference evidence="2" key="1">
    <citation type="submission" date="2020-03" db="EMBL/GenBank/DDBJ databases">
        <authorList>
            <person name="Weist P."/>
        </authorList>
    </citation>
    <scope>NUCLEOTIDE SEQUENCE</scope>
</reference>
<proteinExistence type="predicted"/>
<gene>
    <name evidence="2" type="ORF">PLEPLA_LOCUS20336</name>
</gene>
<comment type="caution">
    <text evidence="2">The sequence shown here is derived from an EMBL/GenBank/DDBJ whole genome shotgun (WGS) entry which is preliminary data.</text>
</comment>
<sequence>MSTLCFSCLVHQELRRARSHRSRSRSIITSSSQCSTSPTVNCACGSCARFSHCSTDMPQLARRSLGVKSEKQALCRLTSRRSGDPGAGGAARRGCQRADPGTSPPETCE</sequence>
<accession>A0A9N7UHN8</accession>
<dbReference type="Proteomes" id="UP001153269">
    <property type="component" value="Unassembled WGS sequence"/>
</dbReference>